<organism evidence="2">
    <name type="scientific">freshwater metagenome</name>
    <dbReference type="NCBI Taxonomy" id="449393"/>
    <lineage>
        <taxon>unclassified sequences</taxon>
        <taxon>metagenomes</taxon>
        <taxon>ecological metagenomes</taxon>
    </lineage>
</organism>
<feature type="transmembrane region" description="Helical" evidence="1">
    <location>
        <begin position="47"/>
        <end position="67"/>
    </location>
</feature>
<protein>
    <submittedName>
        <fullName evidence="2">Unannotated protein</fullName>
    </submittedName>
</protein>
<evidence type="ECO:0000256" key="1">
    <source>
        <dbReference type="SAM" id="Phobius"/>
    </source>
</evidence>
<name>A0A6J6BQX4_9ZZZZ</name>
<feature type="transmembrane region" description="Helical" evidence="1">
    <location>
        <begin position="188"/>
        <end position="206"/>
    </location>
</feature>
<dbReference type="Pfam" id="PF19700">
    <property type="entry name" value="DUF6198"/>
    <property type="match status" value="1"/>
</dbReference>
<gene>
    <name evidence="2" type="ORF">UFOPK1505_00218</name>
</gene>
<sequence length="235" mass="24889">MNKASDSEKPANKFVQMLRPSRTIPITPWHADSTWSIGRGRHHIQRIFILIFGLFIFGIGDSLLIITGLGNAPWSVLAQGISLNTPLSIGEATFFISLTVLALWIPLKQMPGLGTVANIIVIAVAIEIGLAFIPEVDNLAFKYLYIFSGIALVGIGSAFYITCGLGTGPRDGLMTGLHFKTGIRVGRVRLGIELIALIIGALLGGAVGVGTALFALLIGQSVAISLGVVDRLTAK</sequence>
<reference evidence="2" key="1">
    <citation type="submission" date="2020-05" db="EMBL/GenBank/DDBJ databases">
        <authorList>
            <person name="Chiriac C."/>
            <person name="Salcher M."/>
            <person name="Ghai R."/>
            <person name="Kavagutti S V."/>
        </authorList>
    </citation>
    <scope>NUCLEOTIDE SEQUENCE</scope>
</reference>
<proteinExistence type="predicted"/>
<feature type="transmembrane region" description="Helical" evidence="1">
    <location>
        <begin position="112"/>
        <end position="133"/>
    </location>
</feature>
<feature type="transmembrane region" description="Helical" evidence="1">
    <location>
        <begin position="145"/>
        <end position="167"/>
    </location>
</feature>
<dbReference type="InterPro" id="IPR038750">
    <property type="entry name" value="YczE/YyaS-like"/>
</dbReference>
<accession>A0A6J6BQX4</accession>
<dbReference type="PANTHER" id="PTHR40078:SF1">
    <property type="entry name" value="INTEGRAL MEMBRANE PROTEIN"/>
    <property type="match status" value="1"/>
</dbReference>
<evidence type="ECO:0000313" key="2">
    <source>
        <dbReference type="EMBL" id="CAB4541560.1"/>
    </source>
</evidence>
<dbReference type="AlphaFoldDB" id="A0A6J6BQX4"/>
<feature type="transmembrane region" description="Helical" evidence="1">
    <location>
        <begin position="87"/>
        <end position="105"/>
    </location>
</feature>
<dbReference type="PANTHER" id="PTHR40078">
    <property type="entry name" value="INTEGRAL MEMBRANE PROTEIN-RELATED"/>
    <property type="match status" value="1"/>
</dbReference>
<keyword evidence="1" id="KW-0812">Transmembrane</keyword>
<keyword evidence="1" id="KW-1133">Transmembrane helix</keyword>
<dbReference type="EMBL" id="CAEZSS010000025">
    <property type="protein sequence ID" value="CAB4541560.1"/>
    <property type="molecule type" value="Genomic_DNA"/>
</dbReference>
<keyword evidence="1" id="KW-0472">Membrane</keyword>